<reference evidence="30" key="1">
    <citation type="submission" date="2025-08" db="UniProtKB">
        <authorList>
            <consortium name="Ensembl"/>
        </authorList>
    </citation>
    <scope>IDENTIFICATION</scope>
</reference>
<keyword evidence="12" id="KW-0206">Cytoskeleton</keyword>
<evidence type="ECO:0000313" key="31">
    <source>
        <dbReference type="Proteomes" id="UP000694560"/>
    </source>
</evidence>
<feature type="domain" description="Thioesterase" evidence="29">
    <location>
        <begin position="122"/>
        <end position="196"/>
    </location>
</feature>
<evidence type="ECO:0000256" key="14">
    <source>
        <dbReference type="ARBA" id="ARBA00037002"/>
    </source>
</evidence>
<comment type="catalytic activity">
    <reaction evidence="18">
        <text>dodecanoyl-CoA + H2O = dodecanoate + CoA + H(+)</text>
        <dbReference type="Rhea" id="RHEA:30135"/>
        <dbReference type="ChEBI" id="CHEBI:15377"/>
        <dbReference type="ChEBI" id="CHEBI:15378"/>
        <dbReference type="ChEBI" id="CHEBI:18262"/>
        <dbReference type="ChEBI" id="CHEBI:57287"/>
        <dbReference type="ChEBI" id="CHEBI:57375"/>
    </reaction>
    <physiologicalReaction direction="left-to-right" evidence="18">
        <dbReference type="Rhea" id="RHEA:30136"/>
    </physiologicalReaction>
</comment>
<feature type="region of interest" description="Disordered" evidence="28">
    <location>
        <begin position="1"/>
        <end position="45"/>
    </location>
</feature>
<keyword evidence="9" id="KW-0007">Acetylation</keyword>
<evidence type="ECO:0000256" key="4">
    <source>
        <dbReference type="ARBA" id="ARBA00004186"/>
    </source>
</evidence>
<comment type="similarity">
    <text evidence="6">Belongs to the thioesterase PaaI family.</text>
</comment>
<dbReference type="GO" id="GO:0047617">
    <property type="term" value="F:fatty acyl-CoA hydrolase activity"/>
    <property type="evidence" value="ECO:0007669"/>
    <property type="project" value="InterPro"/>
</dbReference>
<evidence type="ECO:0000256" key="21">
    <source>
        <dbReference type="ARBA" id="ARBA00052976"/>
    </source>
</evidence>
<evidence type="ECO:0000256" key="28">
    <source>
        <dbReference type="SAM" id="MobiDB-lite"/>
    </source>
</evidence>
<dbReference type="PANTHER" id="PTHR21660">
    <property type="entry name" value="THIOESTERASE SUPERFAMILY MEMBER-RELATED"/>
    <property type="match status" value="1"/>
</dbReference>
<comment type="function">
    <text evidence="22">Catalyzes the hydrolysis of acyl-CoAs into free fatty acids and coenzyme A (CoASH), regulating their respective intracellular levels. Has acyl-CoA thioesterase activity towards medium (C12) and long-chain (C18) fatty acyl-CoA substrates. Can also hydrolyze 3-hydroxyphenylacetyl-CoA and 3,4-dihydroxyphenylacetyl-CoA (in vitro). May play a role in controlling adaptive thermogenesis.</text>
</comment>
<evidence type="ECO:0000256" key="12">
    <source>
        <dbReference type="ARBA" id="ARBA00023212"/>
    </source>
</evidence>
<comment type="subcellular location">
    <subcellularLocation>
        <location evidence="4">Cytoplasm</location>
        <location evidence="4">Cytoskeleton</location>
        <location evidence="4">Spindle</location>
    </subcellularLocation>
    <subcellularLocation>
        <location evidence="5">Cytoplasm</location>
        <location evidence="5">Cytosol</location>
    </subcellularLocation>
    <subcellularLocation>
        <location evidence="3">Mitochondrion</location>
    </subcellularLocation>
    <subcellularLocation>
        <location evidence="2">Nucleus</location>
    </subcellularLocation>
</comment>
<dbReference type="GO" id="GO:0006629">
    <property type="term" value="P:lipid metabolic process"/>
    <property type="evidence" value="ECO:0007669"/>
    <property type="project" value="UniProtKB-KW"/>
</dbReference>
<dbReference type="Gene3D" id="3.10.129.10">
    <property type="entry name" value="Hotdog Thioesterase"/>
    <property type="match status" value="1"/>
</dbReference>
<dbReference type="Proteomes" id="UP000694560">
    <property type="component" value="Unplaced"/>
</dbReference>
<dbReference type="InterPro" id="IPR039298">
    <property type="entry name" value="ACOT13"/>
</dbReference>
<evidence type="ECO:0000256" key="25">
    <source>
        <dbReference type="ARBA" id="ARBA00075657"/>
    </source>
</evidence>
<evidence type="ECO:0000256" key="1">
    <source>
        <dbReference type="ARBA" id="ARBA00000295"/>
    </source>
</evidence>
<evidence type="ECO:0000256" key="8">
    <source>
        <dbReference type="ARBA" id="ARBA00022801"/>
    </source>
</evidence>
<keyword evidence="31" id="KW-1185">Reference proteome</keyword>
<name>A0A8C5TFM6_9PASS</name>
<evidence type="ECO:0000256" key="10">
    <source>
        <dbReference type="ARBA" id="ARBA00023098"/>
    </source>
</evidence>
<dbReference type="OrthoDB" id="46529at2759"/>
<comment type="catalytic activity">
    <reaction evidence="17">
        <text>decanoyl-CoA + H2O = decanoate + CoA + H(+)</text>
        <dbReference type="Rhea" id="RHEA:40059"/>
        <dbReference type="ChEBI" id="CHEBI:15377"/>
        <dbReference type="ChEBI" id="CHEBI:15378"/>
        <dbReference type="ChEBI" id="CHEBI:27689"/>
        <dbReference type="ChEBI" id="CHEBI:57287"/>
        <dbReference type="ChEBI" id="CHEBI:61430"/>
    </reaction>
    <physiologicalReaction direction="left-to-right" evidence="17">
        <dbReference type="Rhea" id="RHEA:40060"/>
    </physiologicalReaction>
</comment>
<comment type="catalytic activity">
    <reaction evidence="19">
        <text>tetradecanoyl-CoA + H2O = tetradecanoate + CoA + H(+)</text>
        <dbReference type="Rhea" id="RHEA:40119"/>
        <dbReference type="ChEBI" id="CHEBI:15377"/>
        <dbReference type="ChEBI" id="CHEBI:15378"/>
        <dbReference type="ChEBI" id="CHEBI:30807"/>
        <dbReference type="ChEBI" id="CHEBI:57287"/>
        <dbReference type="ChEBI" id="CHEBI:57385"/>
    </reaction>
    <physiologicalReaction direction="left-to-right" evidence="19">
        <dbReference type="Rhea" id="RHEA:40120"/>
    </physiologicalReaction>
</comment>
<keyword evidence="8" id="KW-0378">Hydrolase</keyword>
<protein>
    <recommendedName>
        <fullName evidence="24">Acyl-coenzyme A thioesterase 13</fullName>
    </recommendedName>
    <alternativeName>
        <fullName evidence="26">Hotdog-fold thioesterase superfamily member 2</fullName>
    </alternativeName>
    <alternativeName>
        <fullName evidence="25">Palmitoyl-CoA hydrolase</fullName>
    </alternativeName>
    <alternativeName>
        <fullName evidence="27">Thioesterase superfamily member 2</fullName>
    </alternativeName>
</protein>
<dbReference type="GO" id="GO:0005634">
    <property type="term" value="C:nucleus"/>
    <property type="evidence" value="ECO:0007669"/>
    <property type="project" value="UniProtKB-SubCell"/>
</dbReference>
<evidence type="ECO:0000256" key="7">
    <source>
        <dbReference type="ARBA" id="ARBA00022490"/>
    </source>
</evidence>
<reference evidence="30" key="2">
    <citation type="submission" date="2025-09" db="UniProtKB">
        <authorList>
            <consortium name="Ensembl"/>
        </authorList>
    </citation>
    <scope>IDENTIFICATION</scope>
</reference>
<dbReference type="AlphaFoldDB" id="A0A8C5TFM6"/>
<dbReference type="PANTHER" id="PTHR21660:SF1">
    <property type="entry name" value="ACYL-COENZYME A THIOESTERASE 13"/>
    <property type="match status" value="1"/>
</dbReference>
<evidence type="ECO:0000256" key="19">
    <source>
        <dbReference type="ARBA" id="ARBA00048180"/>
    </source>
</evidence>
<comment type="catalytic activity">
    <reaction evidence="14">
        <text>(9Z)-octadecenoyl-CoA + H2O = (9Z)-octadecenoate + CoA + H(+)</text>
        <dbReference type="Rhea" id="RHEA:40139"/>
        <dbReference type="ChEBI" id="CHEBI:15377"/>
        <dbReference type="ChEBI" id="CHEBI:15378"/>
        <dbReference type="ChEBI" id="CHEBI:30823"/>
        <dbReference type="ChEBI" id="CHEBI:57287"/>
        <dbReference type="ChEBI" id="CHEBI:57387"/>
    </reaction>
    <physiologicalReaction direction="left-to-right" evidence="14">
        <dbReference type="Rhea" id="RHEA:40140"/>
    </physiologicalReaction>
</comment>
<comment type="catalytic activity">
    <reaction evidence="20">
        <text>hexanoyl-CoA + H2O = hexanoate + CoA + H(+)</text>
        <dbReference type="Rhea" id="RHEA:40115"/>
        <dbReference type="ChEBI" id="CHEBI:15377"/>
        <dbReference type="ChEBI" id="CHEBI:15378"/>
        <dbReference type="ChEBI" id="CHEBI:17120"/>
        <dbReference type="ChEBI" id="CHEBI:57287"/>
        <dbReference type="ChEBI" id="CHEBI:62620"/>
    </reaction>
    <physiologicalReaction direction="left-to-right" evidence="20">
        <dbReference type="Rhea" id="RHEA:40116"/>
    </physiologicalReaction>
</comment>
<organism evidence="30 31">
    <name type="scientific">Malurus cyaneus samueli</name>
    <dbReference type="NCBI Taxonomy" id="2593467"/>
    <lineage>
        <taxon>Eukaryota</taxon>
        <taxon>Metazoa</taxon>
        <taxon>Chordata</taxon>
        <taxon>Craniata</taxon>
        <taxon>Vertebrata</taxon>
        <taxon>Euteleostomi</taxon>
        <taxon>Archelosauria</taxon>
        <taxon>Archosauria</taxon>
        <taxon>Dinosauria</taxon>
        <taxon>Saurischia</taxon>
        <taxon>Theropoda</taxon>
        <taxon>Coelurosauria</taxon>
        <taxon>Aves</taxon>
        <taxon>Neognathae</taxon>
        <taxon>Neoaves</taxon>
        <taxon>Telluraves</taxon>
        <taxon>Australaves</taxon>
        <taxon>Passeriformes</taxon>
        <taxon>Meliphagoidea</taxon>
        <taxon>Maluridae</taxon>
        <taxon>Malurus</taxon>
    </lineage>
</organism>
<evidence type="ECO:0000256" key="13">
    <source>
        <dbReference type="ARBA" id="ARBA00023242"/>
    </source>
</evidence>
<dbReference type="InterPro" id="IPR006683">
    <property type="entry name" value="Thioestr_dom"/>
</dbReference>
<keyword evidence="10" id="KW-0443">Lipid metabolism</keyword>
<dbReference type="CDD" id="cd03443">
    <property type="entry name" value="PaaI_thioesterase"/>
    <property type="match status" value="1"/>
</dbReference>
<comment type="catalytic activity">
    <reaction evidence="21">
        <text>a fatty acyl-CoA + H2O = a fatty acid + CoA + H(+)</text>
        <dbReference type="Rhea" id="RHEA:16781"/>
        <dbReference type="ChEBI" id="CHEBI:15377"/>
        <dbReference type="ChEBI" id="CHEBI:15378"/>
        <dbReference type="ChEBI" id="CHEBI:28868"/>
        <dbReference type="ChEBI" id="CHEBI:57287"/>
        <dbReference type="ChEBI" id="CHEBI:77636"/>
    </reaction>
    <physiologicalReaction direction="left-to-right" evidence="21">
        <dbReference type="Rhea" id="RHEA:16782"/>
    </physiologicalReaction>
</comment>
<dbReference type="FunFam" id="3.10.129.10:FF:000021">
    <property type="entry name" value="Acyl-coenzyme A thioesterase 13"/>
    <property type="match status" value="1"/>
</dbReference>
<dbReference type="GO" id="GO:0005739">
    <property type="term" value="C:mitochondrion"/>
    <property type="evidence" value="ECO:0007669"/>
    <property type="project" value="UniProtKB-SubCell"/>
</dbReference>
<evidence type="ECO:0000256" key="20">
    <source>
        <dbReference type="ARBA" id="ARBA00050199"/>
    </source>
</evidence>
<dbReference type="InterPro" id="IPR003736">
    <property type="entry name" value="PAAI_dom"/>
</dbReference>
<evidence type="ECO:0000256" key="18">
    <source>
        <dbReference type="ARBA" id="ARBA00048074"/>
    </source>
</evidence>
<evidence type="ECO:0000256" key="11">
    <source>
        <dbReference type="ARBA" id="ARBA00023128"/>
    </source>
</evidence>
<comment type="subunit">
    <text evidence="23">Homotetramer. Interacts with PCTP.</text>
</comment>
<evidence type="ECO:0000259" key="29">
    <source>
        <dbReference type="Pfam" id="PF03061"/>
    </source>
</evidence>
<comment type="catalytic activity">
    <reaction evidence="15">
        <text>octanoyl-CoA + H2O = octanoate + CoA + H(+)</text>
        <dbReference type="Rhea" id="RHEA:30143"/>
        <dbReference type="ChEBI" id="CHEBI:15377"/>
        <dbReference type="ChEBI" id="CHEBI:15378"/>
        <dbReference type="ChEBI" id="CHEBI:25646"/>
        <dbReference type="ChEBI" id="CHEBI:57287"/>
        <dbReference type="ChEBI" id="CHEBI:57386"/>
    </reaction>
    <physiologicalReaction direction="left-to-right" evidence="15">
        <dbReference type="Rhea" id="RHEA:30144"/>
    </physiologicalReaction>
</comment>
<evidence type="ECO:0000256" key="6">
    <source>
        <dbReference type="ARBA" id="ARBA00008324"/>
    </source>
</evidence>
<dbReference type="InterPro" id="IPR029069">
    <property type="entry name" value="HotDog_dom_sf"/>
</dbReference>
<evidence type="ECO:0000256" key="15">
    <source>
        <dbReference type="ARBA" id="ARBA00047588"/>
    </source>
</evidence>
<dbReference type="SUPFAM" id="SSF54637">
    <property type="entry name" value="Thioesterase/thiol ester dehydrase-isomerase"/>
    <property type="match status" value="1"/>
</dbReference>
<dbReference type="Pfam" id="PF03061">
    <property type="entry name" value="4HBT"/>
    <property type="match status" value="1"/>
</dbReference>
<evidence type="ECO:0000256" key="3">
    <source>
        <dbReference type="ARBA" id="ARBA00004173"/>
    </source>
</evidence>
<sequence>MLSRCGAAAPSSRGERARPPSASSRHIPPSLSPTSRRCPRARGRWGAARPCTRALPVPGRGRAAVGGAASMGFTVETLREAMKYMVESQGFDRVLRKMKLQSATPGRVVCEMKVEEEHTNRGGTLHGGLTATLVDVVSTAALLYTERAMPGVSVDMNITYTSAAKIGEDILITAQILKQGKTLAFATVDLTNKATGKLIAQGRHTKFIGN</sequence>
<evidence type="ECO:0000256" key="22">
    <source>
        <dbReference type="ARBA" id="ARBA00058205"/>
    </source>
</evidence>
<accession>A0A8C5TFM6</accession>
<evidence type="ECO:0000256" key="23">
    <source>
        <dbReference type="ARBA" id="ARBA00064709"/>
    </source>
</evidence>
<evidence type="ECO:0000313" key="30">
    <source>
        <dbReference type="Ensembl" id="ENSMCSP00000004174.1"/>
    </source>
</evidence>
<dbReference type="NCBIfam" id="TIGR00369">
    <property type="entry name" value="unchar_dom_1"/>
    <property type="match status" value="1"/>
</dbReference>
<proteinExistence type="inferred from homology"/>
<evidence type="ECO:0000256" key="17">
    <source>
        <dbReference type="ARBA" id="ARBA00047969"/>
    </source>
</evidence>
<evidence type="ECO:0000256" key="24">
    <source>
        <dbReference type="ARBA" id="ARBA00067273"/>
    </source>
</evidence>
<evidence type="ECO:0000256" key="26">
    <source>
        <dbReference type="ARBA" id="ARBA00081533"/>
    </source>
</evidence>
<keyword evidence="13" id="KW-0539">Nucleus</keyword>
<keyword evidence="11" id="KW-0496">Mitochondrion</keyword>
<evidence type="ECO:0000256" key="2">
    <source>
        <dbReference type="ARBA" id="ARBA00004123"/>
    </source>
</evidence>
<evidence type="ECO:0000256" key="27">
    <source>
        <dbReference type="ARBA" id="ARBA00083956"/>
    </source>
</evidence>
<evidence type="ECO:0000256" key="9">
    <source>
        <dbReference type="ARBA" id="ARBA00022990"/>
    </source>
</evidence>
<dbReference type="GO" id="GO:0005829">
    <property type="term" value="C:cytosol"/>
    <property type="evidence" value="ECO:0007669"/>
    <property type="project" value="UniProtKB-SubCell"/>
</dbReference>
<keyword evidence="7" id="KW-0963">Cytoplasm</keyword>
<comment type="catalytic activity">
    <reaction evidence="16">
        <text>hexadecanoyl-CoA + H2O = hexadecanoate + CoA + H(+)</text>
        <dbReference type="Rhea" id="RHEA:16645"/>
        <dbReference type="ChEBI" id="CHEBI:7896"/>
        <dbReference type="ChEBI" id="CHEBI:15377"/>
        <dbReference type="ChEBI" id="CHEBI:15378"/>
        <dbReference type="ChEBI" id="CHEBI:57287"/>
        <dbReference type="ChEBI" id="CHEBI:57379"/>
        <dbReference type="EC" id="3.1.2.2"/>
    </reaction>
    <physiologicalReaction direction="left-to-right" evidence="16">
        <dbReference type="Rhea" id="RHEA:16646"/>
    </physiologicalReaction>
</comment>
<evidence type="ECO:0000256" key="5">
    <source>
        <dbReference type="ARBA" id="ARBA00004514"/>
    </source>
</evidence>
<dbReference type="GO" id="GO:0005819">
    <property type="term" value="C:spindle"/>
    <property type="evidence" value="ECO:0007669"/>
    <property type="project" value="UniProtKB-SubCell"/>
</dbReference>
<comment type="catalytic activity">
    <reaction evidence="1">
        <text>butanoyl-CoA + H2O = butanoate + CoA + H(+)</text>
        <dbReference type="Rhea" id="RHEA:40111"/>
        <dbReference type="ChEBI" id="CHEBI:15377"/>
        <dbReference type="ChEBI" id="CHEBI:15378"/>
        <dbReference type="ChEBI" id="CHEBI:17968"/>
        <dbReference type="ChEBI" id="CHEBI:57287"/>
        <dbReference type="ChEBI" id="CHEBI:57371"/>
    </reaction>
    <physiologicalReaction direction="left-to-right" evidence="1">
        <dbReference type="Rhea" id="RHEA:40112"/>
    </physiologicalReaction>
</comment>
<evidence type="ECO:0000256" key="16">
    <source>
        <dbReference type="ARBA" id="ARBA00047734"/>
    </source>
</evidence>
<dbReference type="Ensembl" id="ENSMCST00000004271.1">
    <property type="protein sequence ID" value="ENSMCSP00000004174.1"/>
    <property type="gene ID" value="ENSMCSG00000002985.1"/>
</dbReference>